<reference evidence="2 3" key="1">
    <citation type="submission" date="2024-04" db="EMBL/GenBank/DDBJ databases">
        <authorList>
            <consortium name="Genoscope - CEA"/>
            <person name="William W."/>
        </authorList>
    </citation>
    <scope>NUCLEOTIDE SEQUENCE [LARGE SCALE GENOMIC DNA]</scope>
</reference>
<evidence type="ECO:0000259" key="1">
    <source>
        <dbReference type="PROSITE" id="PS50871"/>
    </source>
</evidence>
<accession>A0AAV2HC24</accession>
<dbReference type="PROSITE" id="PS50871">
    <property type="entry name" value="C1Q"/>
    <property type="match status" value="1"/>
</dbReference>
<dbReference type="AlphaFoldDB" id="A0AAV2HC24"/>
<name>A0AAV2HC24_LYMST</name>
<dbReference type="Pfam" id="PF00386">
    <property type="entry name" value="C1q"/>
    <property type="match status" value="1"/>
</dbReference>
<dbReference type="SUPFAM" id="SSF49842">
    <property type="entry name" value="TNF-like"/>
    <property type="match status" value="1"/>
</dbReference>
<dbReference type="Gene3D" id="2.60.120.40">
    <property type="match status" value="1"/>
</dbReference>
<comment type="caution">
    <text evidence="2">The sequence shown here is derived from an EMBL/GenBank/DDBJ whole genome shotgun (WGS) entry which is preliminary data.</text>
</comment>
<evidence type="ECO:0000313" key="3">
    <source>
        <dbReference type="Proteomes" id="UP001497497"/>
    </source>
</evidence>
<gene>
    <name evidence="2" type="ORF">GSLYS_00005549001</name>
</gene>
<dbReference type="EMBL" id="CAXITT010000089">
    <property type="protein sequence ID" value="CAL1531454.1"/>
    <property type="molecule type" value="Genomic_DNA"/>
</dbReference>
<sequence>MSDKEQRQTNSLSLQLKLLKSQRAQLQSVVDYINSVLADSEQWKSSGDESQADVKEMSRNIEQASEFVAQKCLEVSGNGVIQGILDRLAALEETISCQENIPGSKVDFLQGNGVNLQKRTGNNGHRNFFHDKPSFDLVFKIQEETGPTLAIDLERQNQDVNQPDLLVSQMGQFIHQLKSQVDNVTTTLTSLNEMTLGLSKSVKDSEETLESVTKRTLDLEESLYGSQVNYRHGPKASQQIDPSRDTKYSRYDEIVKDLSLKFEILSSQVQGITRLTVNGEDPTANSRPAFSAFICSYSPAEQGANIRSFTDVRCNFGGHFNASTSEFTAPVSGVYAVSMTLCLLKDGRVKVNVVNTTADGLREKKVCEAYTCGANVSSTSFGVAEMKAGSRLSVKLVFSTGTSLLSDFSSFSCFRIG</sequence>
<feature type="domain" description="C1q" evidence="1">
    <location>
        <begin position="283"/>
        <end position="417"/>
    </location>
</feature>
<dbReference type="InterPro" id="IPR008983">
    <property type="entry name" value="Tumour_necrosis_fac-like_dom"/>
</dbReference>
<dbReference type="InterPro" id="IPR001073">
    <property type="entry name" value="C1q_dom"/>
</dbReference>
<protein>
    <recommendedName>
        <fullName evidence="1">C1q domain-containing protein</fullName>
    </recommendedName>
</protein>
<evidence type="ECO:0000313" key="2">
    <source>
        <dbReference type="EMBL" id="CAL1531454.1"/>
    </source>
</evidence>
<keyword evidence="3" id="KW-1185">Reference proteome</keyword>
<dbReference type="Proteomes" id="UP001497497">
    <property type="component" value="Unassembled WGS sequence"/>
</dbReference>
<organism evidence="2 3">
    <name type="scientific">Lymnaea stagnalis</name>
    <name type="common">Great pond snail</name>
    <name type="synonym">Helix stagnalis</name>
    <dbReference type="NCBI Taxonomy" id="6523"/>
    <lineage>
        <taxon>Eukaryota</taxon>
        <taxon>Metazoa</taxon>
        <taxon>Spiralia</taxon>
        <taxon>Lophotrochozoa</taxon>
        <taxon>Mollusca</taxon>
        <taxon>Gastropoda</taxon>
        <taxon>Heterobranchia</taxon>
        <taxon>Euthyneura</taxon>
        <taxon>Panpulmonata</taxon>
        <taxon>Hygrophila</taxon>
        <taxon>Lymnaeoidea</taxon>
        <taxon>Lymnaeidae</taxon>
        <taxon>Lymnaea</taxon>
    </lineage>
</organism>
<proteinExistence type="predicted"/>